<dbReference type="EMBL" id="CP029788">
    <property type="protein sequence ID" value="AWT44921.1"/>
    <property type="molecule type" value="Genomic_DNA"/>
</dbReference>
<dbReference type="Proteomes" id="UP000247634">
    <property type="component" value="Chromosome"/>
</dbReference>
<evidence type="ECO:0000313" key="3">
    <source>
        <dbReference type="EMBL" id="AWT44921.1"/>
    </source>
</evidence>
<reference evidence="3 4" key="1">
    <citation type="submission" date="2018-06" db="EMBL/GenBank/DDBJ databases">
        <title>The complete genome sequence of a nosiheptide producer Streptomyces actuosus ATCC 25421: deducing the ability of producing a new class III lantibiotics.</title>
        <authorList>
            <person name="Liu W."/>
            <person name="Sun F."/>
            <person name="Hu Y."/>
        </authorList>
    </citation>
    <scope>NUCLEOTIDE SEQUENCE [LARGE SCALE GENOMIC DNA]</scope>
    <source>
        <strain evidence="3 4">ATCC 25421</strain>
    </source>
</reference>
<dbReference type="Pfam" id="PF21725">
    <property type="entry name" value="T7SS_signal"/>
    <property type="match status" value="1"/>
</dbReference>
<evidence type="ECO:0000256" key="1">
    <source>
        <dbReference type="SAM" id="Coils"/>
    </source>
</evidence>
<dbReference type="Gene3D" id="1.10.287.1490">
    <property type="match status" value="1"/>
</dbReference>
<feature type="domain" description="Putative T7SS secretion signal" evidence="2">
    <location>
        <begin position="16"/>
        <end position="191"/>
    </location>
</feature>
<sequence>MTTQTYDALGFDPAPGVPATVRELVSSLTGVSKQLHDAHATLSKLGRPDAEWVGEAASAFAKKTGSLPKYLSDGHTSLLDAAHALRTWETRLTDFQALARRYEHEAAVARKALKDAEGNPDLKLAGRTFDTDAELQDAQRRLDHAVKRVNDASDELNAIIKKAKELLGDHEAAARAAAEAIRKAAGMAPDESLLDKLKDLLSSITDKVAELAGDLWDWIKKHADTIYKIGDWLGYASAACDILAVVFSETIVGAVIFEGIGMVLNGGALLFHGVGWAAGAKKGSWTDIGLDLVGFVPFGDLARLGKVGKGALKGVKIPMNVLDFGAKAADSWKRARNIIDHVGGTAKLGDDAEQWVMRNVNAMGSKAHAIHVTADTLADRFKVAVAKEFGDRNLYGAGTKLSDIGFQKVMPALIENTPLKRIPALADSVKPIIDNGRVVDKYIDPRSWTARGYEAVSGAKNLYKEGVRVVTEDVQYGSEKIHEKLDQARETASHVFDRLTANPFG</sequence>
<evidence type="ECO:0000313" key="4">
    <source>
        <dbReference type="Proteomes" id="UP000247634"/>
    </source>
</evidence>
<dbReference type="RefSeq" id="WP_110629812.1">
    <property type="nucleotide sequence ID" value="NZ_CP029788.1"/>
</dbReference>
<accession>A0A2U9P6Y1</accession>
<feature type="coiled-coil region" evidence="1">
    <location>
        <begin position="99"/>
        <end position="166"/>
    </location>
</feature>
<gene>
    <name evidence="3" type="ORF">DMT42_23265</name>
</gene>
<proteinExistence type="predicted"/>
<dbReference type="AlphaFoldDB" id="A0A2U9P6Y1"/>
<dbReference type="InterPro" id="IPR049082">
    <property type="entry name" value="T7SS_signal"/>
</dbReference>
<keyword evidence="1" id="KW-0175">Coiled coil</keyword>
<name>A0A2U9P6Y1_STRAS</name>
<dbReference type="OrthoDB" id="4140785at2"/>
<keyword evidence="4" id="KW-1185">Reference proteome</keyword>
<protein>
    <recommendedName>
        <fullName evidence="2">Putative T7SS secretion signal domain-containing protein</fullName>
    </recommendedName>
</protein>
<evidence type="ECO:0000259" key="2">
    <source>
        <dbReference type="Pfam" id="PF21725"/>
    </source>
</evidence>
<organism evidence="3 4">
    <name type="scientific">Streptomyces actuosus</name>
    <dbReference type="NCBI Taxonomy" id="1885"/>
    <lineage>
        <taxon>Bacteria</taxon>
        <taxon>Bacillati</taxon>
        <taxon>Actinomycetota</taxon>
        <taxon>Actinomycetes</taxon>
        <taxon>Kitasatosporales</taxon>
        <taxon>Streptomycetaceae</taxon>
        <taxon>Streptomyces</taxon>
    </lineage>
</organism>
<dbReference type="KEGG" id="sact:DMT42_23265"/>